<name>A0ABX2K0E1_9MYCO</name>
<evidence type="ECO:0008006" key="5">
    <source>
        <dbReference type="Google" id="ProtNLM"/>
    </source>
</evidence>
<reference evidence="3 4" key="1">
    <citation type="submission" date="2019-05" db="EMBL/GenBank/DDBJ databases">
        <title>Mycolicibacterium sphagni ENV482 genome assembly.</title>
        <authorList>
            <person name="Chen W."/>
            <person name="Faulkner N.W."/>
            <person name="Hyman M.R."/>
        </authorList>
    </citation>
    <scope>NUCLEOTIDE SEQUENCE [LARGE SCALE GENOMIC DNA]</scope>
    <source>
        <strain evidence="3 4">ENV482</strain>
    </source>
</reference>
<keyword evidence="2" id="KW-0732">Signal</keyword>
<evidence type="ECO:0000256" key="1">
    <source>
        <dbReference type="SAM" id="MobiDB-lite"/>
    </source>
</evidence>
<keyword evidence="4" id="KW-1185">Reference proteome</keyword>
<protein>
    <recommendedName>
        <fullName evidence="5">DUF3761 domain-containing protein</fullName>
    </recommendedName>
</protein>
<feature type="compositionally biased region" description="Pro residues" evidence="1">
    <location>
        <begin position="81"/>
        <end position="94"/>
    </location>
</feature>
<evidence type="ECO:0000256" key="2">
    <source>
        <dbReference type="SAM" id="SignalP"/>
    </source>
</evidence>
<evidence type="ECO:0000313" key="4">
    <source>
        <dbReference type="Proteomes" id="UP000708347"/>
    </source>
</evidence>
<gene>
    <name evidence="3" type="ORF">FEG63_22500</name>
</gene>
<accession>A0ABX2K0E1</accession>
<organism evidence="3 4">
    <name type="scientific">Mycolicibacterium sphagni</name>
    <dbReference type="NCBI Taxonomy" id="1786"/>
    <lineage>
        <taxon>Bacteria</taxon>
        <taxon>Bacillati</taxon>
        <taxon>Actinomycetota</taxon>
        <taxon>Actinomycetes</taxon>
        <taxon>Mycobacteriales</taxon>
        <taxon>Mycobacteriaceae</taxon>
        <taxon>Mycolicibacterium</taxon>
    </lineage>
</organism>
<dbReference type="Proteomes" id="UP000708347">
    <property type="component" value="Unassembled WGS sequence"/>
</dbReference>
<feature type="region of interest" description="Disordered" evidence="1">
    <location>
        <begin position="79"/>
        <end position="100"/>
    </location>
</feature>
<dbReference type="EMBL" id="VBSB01000015">
    <property type="protein sequence ID" value="NTY62313.1"/>
    <property type="molecule type" value="Genomic_DNA"/>
</dbReference>
<feature type="signal peptide" evidence="2">
    <location>
        <begin position="1"/>
        <end position="29"/>
    </location>
</feature>
<feature type="chain" id="PRO_5047190471" description="DUF3761 domain-containing protein" evidence="2">
    <location>
        <begin position="30"/>
        <end position="100"/>
    </location>
</feature>
<proteinExistence type="predicted"/>
<dbReference type="RefSeq" id="WP_174400030.1">
    <property type="nucleotide sequence ID" value="NZ_VBSB01000015.1"/>
</dbReference>
<comment type="caution">
    <text evidence="3">The sequence shown here is derived from an EMBL/GenBank/DDBJ whole genome shotgun (WGS) entry which is preliminary data.</text>
</comment>
<sequence length="100" mass="10304">MRKTPCYLVLGLTFVMGPGTLITATPALADCTNAGAATVCAQGEVRGGGPTAPVAGPAYPGYCADPWYCDDAWGVDIDLNPRPPVRPPNPPIRPGRPGRG</sequence>
<evidence type="ECO:0000313" key="3">
    <source>
        <dbReference type="EMBL" id="NTY62313.1"/>
    </source>
</evidence>